<gene>
    <name evidence="1" type="ORF">EZS28_042711</name>
</gene>
<dbReference type="EMBL" id="SNRW01025103">
    <property type="protein sequence ID" value="KAA6361764.1"/>
    <property type="molecule type" value="Genomic_DNA"/>
</dbReference>
<dbReference type="AlphaFoldDB" id="A0A5J4TU40"/>
<sequence length="251" mass="28974">MITMAHGTWNKRQSKLTSNNRKIKAITQGLRNFTKTLKNSRVQSLAIRSDNSTVVFDISKWRAQITLLKEIKQLHQPIEKLRIQIQITYLPGVKNKIADALSRLSRAEDYKLNVKIYQQTFLQMNLKLTIDLLSQHFNNLLPKFMSTIKGHGKIAIDALNQEQKKERLSIHSPISLIPAVLKKNREDQIDVMIIAPLWPGQIWYTELVNKNAQSLIFGWSNEILESGTSLIKKNLKLHPSRICSFLMVRRP</sequence>
<organism evidence="1 2">
    <name type="scientific">Streblomastix strix</name>
    <dbReference type="NCBI Taxonomy" id="222440"/>
    <lineage>
        <taxon>Eukaryota</taxon>
        <taxon>Metamonada</taxon>
        <taxon>Preaxostyla</taxon>
        <taxon>Oxymonadida</taxon>
        <taxon>Streblomastigidae</taxon>
        <taxon>Streblomastix</taxon>
    </lineage>
</organism>
<dbReference type="InterPro" id="IPR036397">
    <property type="entry name" value="RNaseH_sf"/>
</dbReference>
<reference evidence="1 2" key="1">
    <citation type="submission" date="2019-03" db="EMBL/GenBank/DDBJ databases">
        <title>Single cell metagenomics reveals metabolic interactions within the superorganism composed of flagellate Streblomastix strix and complex community of Bacteroidetes bacteria on its surface.</title>
        <authorList>
            <person name="Treitli S.C."/>
            <person name="Kolisko M."/>
            <person name="Husnik F."/>
            <person name="Keeling P."/>
            <person name="Hampl V."/>
        </authorList>
    </citation>
    <scope>NUCLEOTIDE SEQUENCE [LARGE SCALE GENOMIC DNA]</scope>
    <source>
        <strain evidence="1">ST1C</strain>
    </source>
</reference>
<evidence type="ECO:0000313" key="2">
    <source>
        <dbReference type="Proteomes" id="UP000324800"/>
    </source>
</evidence>
<accession>A0A5J4TU40</accession>
<protein>
    <submittedName>
        <fullName evidence="1">Uncharacterized protein</fullName>
    </submittedName>
</protein>
<dbReference type="CDD" id="cd09275">
    <property type="entry name" value="RNase_HI_RT_DIRS1"/>
    <property type="match status" value="1"/>
</dbReference>
<dbReference type="PANTHER" id="PTHR33050">
    <property type="entry name" value="REVERSE TRANSCRIPTASE DOMAIN-CONTAINING PROTEIN"/>
    <property type="match status" value="1"/>
</dbReference>
<dbReference type="Proteomes" id="UP000324800">
    <property type="component" value="Unassembled WGS sequence"/>
</dbReference>
<dbReference type="OrthoDB" id="6782814at2759"/>
<dbReference type="GO" id="GO:0003676">
    <property type="term" value="F:nucleic acid binding"/>
    <property type="evidence" value="ECO:0007669"/>
    <property type="project" value="InterPro"/>
</dbReference>
<name>A0A5J4TU40_9EUKA</name>
<comment type="caution">
    <text evidence="1">The sequence shown here is derived from an EMBL/GenBank/DDBJ whole genome shotgun (WGS) entry which is preliminary data.</text>
</comment>
<dbReference type="Gene3D" id="3.30.420.10">
    <property type="entry name" value="Ribonuclease H-like superfamily/Ribonuclease H"/>
    <property type="match status" value="1"/>
</dbReference>
<proteinExistence type="predicted"/>
<dbReference type="InterPro" id="IPR052055">
    <property type="entry name" value="Hepadnavirus_pol/RT"/>
</dbReference>
<dbReference type="PANTHER" id="PTHR33050:SF7">
    <property type="entry name" value="RIBONUCLEASE H"/>
    <property type="match status" value="1"/>
</dbReference>
<evidence type="ECO:0000313" key="1">
    <source>
        <dbReference type="EMBL" id="KAA6361764.1"/>
    </source>
</evidence>